<comment type="caution">
    <text evidence="2">The sequence shown here is derived from an EMBL/GenBank/DDBJ whole genome shotgun (WGS) entry which is preliminary data.</text>
</comment>
<dbReference type="EMBL" id="JASCZI010152019">
    <property type="protein sequence ID" value="MED6175186.1"/>
    <property type="molecule type" value="Genomic_DNA"/>
</dbReference>
<evidence type="ECO:0000256" key="1">
    <source>
        <dbReference type="SAM" id="MobiDB-lite"/>
    </source>
</evidence>
<reference evidence="2 3" key="1">
    <citation type="journal article" date="2023" name="Plants (Basel)">
        <title>Bridging the Gap: Combining Genomics and Transcriptomics Approaches to Understand Stylosanthes scabra, an Orphan Legume from the Brazilian Caatinga.</title>
        <authorList>
            <person name="Ferreira-Neto J.R.C."/>
            <person name="da Silva M.D."/>
            <person name="Binneck E."/>
            <person name="de Melo N.F."/>
            <person name="da Silva R.H."/>
            <person name="de Melo A.L.T.M."/>
            <person name="Pandolfi V."/>
            <person name="Bustamante F.O."/>
            <person name="Brasileiro-Vidal A.C."/>
            <person name="Benko-Iseppon A.M."/>
        </authorList>
    </citation>
    <scope>NUCLEOTIDE SEQUENCE [LARGE SCALE GENOMIC DNA]</scope>
    <source>
        <tissue evidence="2">Leaves</tissue>
    </source>
</reference>
<accession>A0ABU6VNM4</accession>
<sequence>MGRWGMGNPRGAGNPRGWGGKSPHGGEGGGDEERFRMYLRGFWDSRNNRICQDRRLEVYLKEVVAQEAEAVQMPHELPFIYCWVSRDVLGSPSVLSQDYLDELKLSEVIFGGRELERRYRIEAPRPGDRVCYLNLDHPRVPNWLWVNELLFTKFWVKIPFSDFQQRLLKRASIASSQLHPNAWSAIRCFELVTELLELPQEREVFLYLFTLFSPNTEGITKKRDHRSFWKSLVGDSRFRFFWSSDAGLDYVPATYQGLNADQKDTTDILVFLFSKRNLAPNENFFGNDVTLARLRCLVRPSHVGCVPSSSGPVSVGGAQAVPVKFAGKSQAVSEGGNSSNIVGATDQLVDVSSPVREEIPPLLLPKGCEWPSRVLLIQRGQGLSRGVSGFLSIRSLL</sequence>
<proteinExistence type="predicted"/>
<gene>
    <name evidence="2" type="ORF">PIB30_075996</name>
</gene>
<feature type="region of interest" description="Disordered" evidence="1">
    <location>
        <begin position="1"/>
        <end position="30"/>
    </location>
</feature>
<name>A0ABU6VNM4_9FABA</name>
<protein>
    <submittedName>
        <fullName evidence="2">Uncharacterized protein</fullName>
    </submittedName>
</protein>
<keyword evidence="3" id="KW-1185">Reference proteome</keyword>
<organism evidence="2 3">
    <name type="scientific">Stylosanthes scabra</name>
    <dbReference type="NCBI Taxonomy" id="79078"/>
    <lineage>
        <taxon>Eukaryota</taxon>
        <taxon>Viridiplantae</taxon>
        <taxon>Streptophyta</taxon>
        <taxon>Embryophyta</taxon>
        <taxon>Tracheophyta</taxon>
        <taxon>Spermatophyta</taxon>
        <taxon>Magnoliopsida</taxon>
        <taxon>eudicotyledons</taxon>
        <taxon>Gunneridae</taxon>
        <taxon>Pentapetalae</taxon>
        <taxon>rosids</taxon>
        <taxon>fabids</taxon>
        <taxon>Fabales</taxon>
        <taxon>Fabaceae</taxon>
        <taxon>Papilionoideae</taxon>
        <taxon>50 kb inversion clade</taxon>
        <taxon>dalbergioids sensu lato</taxon>
        <taxon>Dalbergieae</taxon>
        <taxon>Pterocarpus clade</taxon>
        <taxon>Stylosanthes</taxon>
    </lineage>
</organism>
<evidence type="ECO:0000313" key="3">
    <source>
        <dbReference type="Proteomes" id="UP001341840"/>
    </source>
</evidence>
<feature type="compositionally biased region" description="Gly residues" evidence="1">
    <location>
        <begin position="1"/>
        <end position="28"/>
    </location>
</feature>
<evidence type="ECO:0000313" key="2">
    <source>
        <dbReference type="EMBL" id="MED6175186.1"/>
    </source>
</evidence>
<dbReference type="Proteomes" id="UP001341840">
    <property type="component" value="Unassembled WGS sequence"/>
</dbReference>